<dbReference type="GO" id="GO:0016020">
    <property type="term" value="C:membrane"/>
    <property type="evidence" value="ECO:0007669"/>
    <property type="project" value="UniProtKB-SubCell"/>
</dbReference>
<dbReference type="PANTHER" id="PTHR21461:SF40">
    <property type="entry name" value="GLYCOSYLTRANSFERASE FAMILY 92 PROTEIN"/>
    <property type="match status" value="1"/>
</dbReference>
<keyword evidence="5 8" id="KW-0812">Transmembrane</keyword>
<comment type="similarity">
    <text evidence="2 8">Belongs to the glycosyltransferase 92 family.</text>
</comment>
<keyword evidence="10" id="KW-1185">Reference proteome</keyword>
<keyword evidence="6 8" id="KW-1133">Transmembrane helix</keyword>
<comment type="caution">
    <text evidence="9">The sequence shown here is derived from an EMBL/GenBank/DDBJ whole genome shotgun (WGS) entry which is preliminary data.</text>
</comment>
<dbReference type="EC" id="2.4.1.-" evidence="8"/>
<accession>A0A834XMR1</accession>
<keyword evidence="4 8" id="KW-0808">Transferase</keyword>
<dbReference type="PANTHER" id="PTHR21461">
    <property type="entry name" value="GLYCOSYLTRANSFERASE FAMILY 92 PROTEIN"/>
    <property type="match status" value="1"/>
</dbReference>
<proteinExistence type="inferred from homology"/>
<evidence type="ECO:0000256" key="5">
    <source>
        <dbReference type="ARBA" id="ARBA00022692"/>
    </source>
</evidence>
<organism evidence="9 10">
    <name type="scientific">Aphidius gifuensis</name>
    <name type="common">Parasitoid wasp</name>
    <dbReference type="NCBI Taxonomy" id="684658"/>
    <lineage>
        <taxon>Eukaryota</taxon>
        <taxon>Metazoa</taxon>
        <taxon>Ecdysozoa</taxon>
        <taxon>Arthropoda</taxon>
        <taxon>Hexapoda</taxon>
        <taxon>Insecta</taxon>
        <taxon>Pterygota</taxon>
        <taxon>Neoptera</taxon>
        <taxon>Endopterygota</taxon>
        <taxon>Hymenoptera</taxon>
        <taxon>Apocrita</taxon>
        <taxon>Ichneumonoidea</taxon>
        <taxon>Braconidae</taxon>
        <taxon>Aphidiinae</taxon>
        <taxon>Aphidius</taxon>
    </lineage>
</organism>
<evidence type="ECO:0000256" key="7">
    <source>
        <dbReference type="ARBA" id="ARBA00023136"/>
    </source>
</evidence>
<evidence type="ECO:0000256" key="8">
    <source>
        <dbReference type="RuleBase" id="RU366017"/>
    </source>
</evidence>
<dbReference type="GO" id="GO:0016757">
    <property type="term" value="F:glycosyltransferase activity"/>
    <property type="evidence" value="ECO:0007669"/>
    <property type="project" value="UniProtKB-UniRule"/>
</dbReference>
<evidence type="ECO:0000256" key="3">
    <source>
        <dbReference type="ARBA" id="ARBA00022676"/>
    </source>
</evidence>
<dbReference type="AlphaFoldDB" id="A0A834XMR1"/>
<keyword evidence="7 8" id="KW-0472">Membrane</keyword>
<evidence type="ECO:0000256" key="6">
    <source>
        <dbReference type="ARBA" id="ARBA00022989"/>
    </source>
</evidence>
<comment type="subcellular location">
    <subcellularLocation>
        <location evidence="1">Membrane</location>
        <topology evidence="1">Single-pass membrane protein</topology>
    </subcellularLocation>
</comment>
<evidence type="ECO:0000256" key="2">
    <source>
        <dbReference type="ARBA" id="ARBA00007647"/>
    </source>
</evidence>
<dbReference type="Proteomes" id="UP000639338">
    <property type="component" value="Unassembled WGS sequence"/>
</dbReference>
<evidence type="ECO:0000313" key="10">
    <source>
        <dbReference type="Proteomes" id="UP000639338"/>
    </source>
</evidence>
<keyword evidence="3 8" id="KW-0328">Glycosyltransferase</keyword>
<evidence type="ECO:0000256" key="1">
    <source>
        <dbReference type="ARBA" id="ARBA00004167"/>
    </source>
</evidence>
<dbReference type="Pfam" id="PF01697">
    <property type="entry name" value="Glyco_transf_92"/>
    <property type="match status" value="1"/>
</dbReference>
<name>A0A834XMR1_APHGI</name>
<feature type="transmembrane region" description="Helical" evidence="8">
    <location>
        <begin position="18"/>
        <end position="36"/>
    </location>
</feature>
<evidence type="ECO:0000256" key="4">
    <source>
        <dbReference type="ARBA" id="ARBA00022679"/>
    </source>
</evidence>
<dbReference type="InterPro" id="IPR008166">
    <property type="entry name" value="Glyco_transf_92"/>
</dbReference>
<dbReference type="EMBL" id="JACMRX010000005">
    <property type="protein sequence ID" value="KAF7988821.1"/>
    <property type="molecule type" value="Genomic_DNA"/>
</dbReference>
<dbReference type="GO" id="GO:0005737">
    <property type="term" value="C:cytoplasm"/>
    <property type="evidence" value="ECO:0007669"/>
    <property type="project" value="TreeGrafter"/>
</dbReference>
<evidence type="ECO:0000313" key="9">
    <source>
        <dbReference type="EMBL" id="KAF7988821.1"/>
    </source>
</evidence>
<reference evidence="9 10" key="1">
    <citation type="submission" date="2020-08" db="EMBL/GenBank/DDBJ databases">
        <title>Aphidius gifuensis genome sequencing and assembly.</title>
        <authorList>
            <person name="Du Z."/>
        </authorList>
    </citation>
    <scope>NUCLEOTIDE SEQUENCE [LARGE SCALE GENOMIC DNA]</scope>
    <source>
        <strain evidence="9">YNYX2018</strain>
        <tissue evidence="9">Adults</tissue>
    </source>
</reference>
<dbReference type="OrthoDB" id="2526284at2759"/>
<gene>
    <name evidence="9" type="ORF">HCN44_007131</name>
</gene>
<protein>
    <recommendedName>
        <fullName evidence="8">Glycosyltransferase family 92 protein</fullName>
        <ecNumber evidence="8">2.4.1.-</ecNumber>
    </recommendedName>
</protein>
<sequence>MVFRYRLIKSNRLLFKKYILKIICTVIIIFIIWIIYQSWIISQLSKLNDMSISMSDELNLALIDIENIDEHKDTWRKPDIEGTRIFSAYLDTRPEVVLYENRNLFVDNTSWGLIRIIAILPLYLENSQLTCYFKYKYKNSSFSYIVKKNFLRIVPIAVRENFDMYYSAAYILCPLPFNNILDKSILKLPHEITVSINSNRDVKKIKKDEFITIRYPKKLKDNLIVNNKNNFSICVQPFHHNFDKKIELISFIEYYMLMGVTRLTFYRDSVTNDIDKIFDYYKKKNLAIILEWKLPDIYIFERTLRVDGIYAALNDCLYRSANYLDYKYVIGVDIDEYIVPRIHDNFLQMMEHLDNDDLNGAWIFRNVFYYLMYDDDPITLPPELPELDVHRKTKRWVETNRRNDRSKFIVKGKKVVELGNHRIWEMMRLFSIFQRRYQEVEVDPKIGTSNHYRNCETVIEKCWQKKTIIDRTIHRFTLETYVQDGFNAHTGDVFAGDQELA</sequence>